<sequence>MANFNYRIITKEGKEKSGSLDAEDQITAVAQLKSEGNTVISVKAGSKLNTEIKFGSGKKVKVRDLSAFCRQFNSLLKAGVGVITALDMLGDQTENRTLKQSIYNVRDGVQKGDTLANSMKKEDCFPSLLVSMMEAGEQSGNIEIALERMAEHFEKDGRAKAALKKAMMYPIILGIVAIAVLVIMVVAVIPSFSSMFADMDAKLPGITRGLLSLSDFIRGYWYIIIAVIAAVVIGLKYFSKTETGIYFFARLKVRMPAFGNLTKKTAAARFARTFSTMLSSGMSMVEALNITAGTMDNQLFKDVVSDCAVQVQRGVPLTMPLKKSELFPPLIIHMTGIGEESGNLEEMLNNCANYFDEEVEAATQQVMALMEPMIIIVLAGIVCLILAAIYGPMITMYNTLGKM</sequence>
<keyword evidence="5 8" id="KW-0812">Transmembrane</keyword>
<dbReference type="InterPro" id="IPR003004">
    <property type="entry name" value="GspF/PilC"/>
</dbReference>
<dbReference type="GeneID" id="98917959"/>
<evidence type="ECO:0000256" key="1">
    <source>
        <dbReference type="ARBA" id="ARBA00004429"/>
    </source>
</evidence>
<keyword evidence="3" id="KW-1003">Cell membrane</keyword>
<dbReference type="Proteomes" id="UP000006238">
    <property type="component" value="Unassembled WGS sequence"/>
</dbReference>
<dbReference type="HOGENOM" id="CLU_035032_2_1_9"/>
<organism evidence="10 11">
    <name type="scientific">Eshraghiella crossota DSM 2876</name>
    <dbReference type="NCBI Taxonomy" id="511680"/>
    <lineage>
        <taxon>Bacteria</taxon>
        <taxon>Bacillati</taxon>
        <taxon>Bacillota</taxon>
        <taxon>Clostridia</taxon>
        <taxon>Lachnospirales</taxon>
        <taxon>Lachnospiraceae</taxon>
        <taxon>Eshraghiella</taxon>
    </lineage>
</organism>
<dbReference type="EMBL" id="ABWN01000033">
    <property type="protein sequence ID" value="EFF68020.1"/>
    <property type="molecule type" value="Genomic_DNA"/>
</dbReference>
<evidence type="ECO:0000313" key="10">
    <source>
        <dbReference type="EMBL" id="EFF68020.1"/>
    </source>
</evidence>
<dbReference type="eggNOG" id="COG1459">
    <property type="taxonomic scope" value="Bacteria"/>
</dbReference>
<evidence type="ECO:0000256" key="2">
    <source>
        <dbReference type="ARBA" id="ARBA00005745"/>
    </source>
</evidence>
<accession>D4S1D0</accession>
<dbReference type="PRINTS" id="PR00812">
    <property type="entry name" value="BCTERIALGSPF"/>
</dbReference>
<evidence type="ECO:0000259" key="9">
    <source>
        <dbReference type="Pfam" id="PF00482"/>
    </source>
</evidence>
<name>D4S1D0_9FIRM</name>
<dbReference type="STRING" id="45851.BHV86_08835"/>
<dbReference type="InterPro" id="IPR042094">
    <property type="entry name" value="T2SS_GspF_sf"/>
</dbReference>
<comment type="subcellular location">
    <subcellularLocation>
        <location evidence="1">Cell inner membrane</location>
        <topology evidence="1">Multi-pass membrane protein</topology>
    </subcellularLocation>
</comment>
<comment type="caution">
    <text evidence="10">The sequence shown here is derived from an EMBL/GenBank/DDBJ whole genome shotgun (WGS) entry which is preliminary data.</text>
</comment>
<dbReference type="FunFam" id="1.20.81.30:FF:000001">
    <property type="entry name" value="Type II secretion system protein F"/>
    <property type="match status" value="2"/>
</dbReference>
<dbReference type="PANTHER" id="PTHR30012:SF0">
    <property type="entry name" value="TYPE II SECRETION SYSTEM PROTEIN F-RELATED"/>
    <property type="match status" value="1"/>
</dbReference>
<feature type="domain" description="Type II secretion system protein GspF" evidence="9">
    <location>
        <begin position="270"/>
        <end position="392"/>
    </location>
</feature>
<dbReference type="Gene3D" id="1.20.81.30">
    <property type="entry name" value="Type II secretion system (T2SS), domain F"/>
    <property type="match status" value="2"/>
</dbReference>
<dbReference type="AlphaFoldDB" id="D4S1D0"/>
<evidence type="ECO:0000256" key="5">
    <source>
        <dbReference type="ARBA" id="ARBA00022692"/>
    </source>
</evidence>
<dbReference type="PANTHER" id="PTHR30012">
    <property type="entry name" value="GENERAL SECRETION PATHWAY PROTEIN"/>
    <property type="match status" value="1"/>
</dbReference>
<evidence type="ECO:0000256" key="3">
    <source>
        <dbReference type="ARBA" id="ARBA00022475"/>
    </source>
</evidence>
<gene>
    <name evidence="10" type="ORF">BUTYVIB_01900</name>
</gene>
<feature type="domain" description="Type II secretion system protein GspF" evidence="9">
    <location>
        <begin position="68"/>
        <end position="190"/>
    </location>
</feature>
<reference evidence="10 11" key="1">
    <citation type="submission" date="2010-02" db="EMBL/GenBank/DDBJ databases">
        <authorList>
            <person name="Weinstock G."/>
            <person name="Sodergren E."/>
            <person name="Clifton S."/>
            <person name="Fulton L."/>
            <person name="Fulton B."/>
            <person name="Courtney L."/>
            <person name="Fronick C."/>
            <person name="Harrison M."/>
            <person name="Strong C."/>
            <person name="Farmer C."/>
            <person name="Delahaunty K."/>
            <person name="Markovic C."/>
            <person name="Hall O."/>
            <person name="Minx P."/>
            <person name="Tomlinson C."/>
            <person name="Mitreva M."/>
            <person name="Nelson J."/>
            <person name="Hou S."/>
            <person name="Wollam A."/>
            <person name="Pepin K.H."/>
            <person name="Johnson M."/>
            <person name="Bhonagiri V."/>
            <person name="Zhang X."/>
            <person name="Suruliraj S."/>
            <person name="Warren W."/>
            <person name="Chinwalla A."/>
            <person name="Mardis E.R."/>
            <person name="Wilson R.K."/>
        </authorList>
    </citation>
    <scope>NUCLEOTIDE SEQUENCE [LARGE SCALE GENOMIC DNA]</scope>
    <source>
        <strain evidence="10 11">DSM 2876</strain>
    </source>
</reference>
<feature type="transmembrane region" description="Helical" evidence="8">
    <location>
        <begin position="168"/>
        <end position="189"/>
    </location>
</feature>
<evidence type="ECO:0000256" key="8">
    <source>
        <dbReference type="SAM" id="Phobius"/>
    </source>
</evidence>
<dbReference type="InterPro" id="IPR018076">
    <property type="entry name" value="T2SS_GspF_dom"/>
</dbReference>
<proteinExistence type="inferred from homology"/>
<keyword evidence="4" id="KW-0997">Cell inner membrane</keyword>
<evidence type="ECO:0000256" key="4">
    <source>
        <dbReference type="ARBA" id="ARBA00022519"/>
    </source>
</evidence>
<feature type="transmembrane region" description="Helical" evidence="8">
    <location>
        <begin position="373"/>
        <end position="393"/>
    </location>
</feature>
<evidence type="ECO:0000256" key="6">
    <source>
        <dbReference type="ARBA" id="ARBA00022989"/>
    </source>
</evidence>
<dbReference type="GO" id="GO:0005886">
    <property type="term" value="C:plasma membrane"/>
    <property type="evidence" value="ECO:0007669"/>
    <property type="project" value="UniProtKB-SubCell"/>
</dbReference>
<dbReference type="Pfam" id="PF00482">
    <property type="entry name" value="T2SSF"/>
    <property type="match status" value="2"/>
</dbReference>
<protein>
    <submittedName>
        <fullName evidence="10">Bacterial type II secretion system domain protein F</fullName>
    </submittedName>
</protein>
<keyword evidence="6 8" id="KW-1133">Transmembrane helix</keyword>
<keyword evidence="7 8" id="KW-0472">Membrane</keyword>
<comment type="similarity">
    <text evidence="2">Belongs to the GSP F family.</text>
</comment>
<dbReference type="RefSeq" id="WP_005603770.1">
    <property type="nucleotide sequence ID" value="NZ_GG663524.1"/>
</dbReference>
<feature type="transmembrane region" description="Helical" evidence="8">
    <location>
        <begin position="219"/>
        <end position="238"/>
    </location>
</feature>
<keyword evidence="11" id="KW-1185">Reference proteome</keyword>
<evidence type="ECO:0000313" key="11">
    <source>
        <dbReference type="Proteomes" id="UP000006238"/>
    </source>
</evidence>
<evidence type="ECO:0000256" key="7">
    <source>
        <dbReference type="ARBA" id="ARBA00023136"/>
    </source>
</evidence>